<reference evidence="1" key="2">
    <citation type="submission" date="2023-12" db="EMBL/GenBank/DDBJ databases">
        <authorList>
            <person name="Sun Q."/>
            <person name="Inoue M."/>
        </authorList>
    </citation>
    <scope>NUCLEOTIDE SEQUENCE</scope>
    <source>
        <strain evidence="1">JCM 12289</strain>
    </source>
</reference>
<gene>
    <name evidence="1" type="ORF">GCM10008985_25430</name>
</gene>
<evidence type="ECO:0000313" key="2">
    <source>
        <dbReference type="Proteomes" id="UP001500962"/>
    </source>
</evidence>
<proteinExistence type="predicted"/>
<name>A0AAV3SHK9_HALDO</name>
<accession>A0AAV3SHK9</accession>
<dbReference type="EMBL" id="BAAADN010000040">
    <property type="protein sequence ID" value="GAA0467381.1"/>
    <property type="molecule type" value="Genomic_DNA"/>
</dbReference>
<protein>
    <submittedName>
        <fullName evidence="1">Uncharacterized protein</fullName>
    </submittedName>
</protein>
<sequence length="109" mass="11540">MGDLVDAEQGISVENEDEKELTGCKTGVCERRVSGVYEAIAAVTTPDSGTAVPSLESCFSILGTGSLLPRTLAAPLDDGVERLGAEHYCLALNNFLEHPAESCPLEHIH</sequence>
<reference evidence="1" key="1">
    <citation type="journal article" date="2014" name="Int. J. Syst. Evol. Microbiol.">
        <title>Complete genome sequence of Corynebacterium casei LMG S-19264T (=DSM 44701T), isolated from a smear-ripened cheese.</title>
        <authorList>
            <consortium name="US DOE Joint Genome Institute (JGI-PGF)"/>
            <person name="Walter F."/>
            <person name="Albersmeier A."/>
            <person name="Kalinowski J."/>
            <person name="Ruckert C."/>
        </authorList>
    </citation>
    <scope>NUCLEOTIDE SEQUENCE</scope>
    <source>
        <strain evidence="1">JCM 12289</strain>
    </source>
</reference>
<dbReference type="AlphaFoldDB" id="A0AAV3SHK9"/>
<comment type="caution">
    <text evidence="1">The sequence shown here is derived from an EMBL/GenBank/DDBJ whole genome shotgun (WGS) entry which is preliminary data.</text>
</comment>
<evidence type="ECO:0000313" key="1">
    <source>
        <dbReference type="EMBL" id="GAA0467381.1"/>
    </source>
</evidence>
<dbReference type="Proteomes" id="UP001500962">
    <property type="component" value="Unassembled WGS sequence"/>
</dbReference>
<organism evidence="1 2">
    <name type="scientific">Halococcus dombrowskii</name>
    <dbReference type="NCBI Taxonomy" id="179637"/>
    <lineage>
        <taxon>Archaea</taxon>
        <taxon>Methanobacteriati</taxon>
        <taxon>Methanobacteriota</taxon>
        <taxon>Stenosarchaea group</taxon>
        <taxon>Halobacteria</taxon>
        <taxon>Halobacteriales</taxon>
        <taxon>Halococcaceae</taxon>
        <taxon>Halococcus</taxon>
    </lineage>
</organism>